<dbReference type="EMBL" id="HBIR01006743">
    <property type="protein sequence ID" value="CAE0528822.1"/>
    <property type="molecule type" value="Transcribed_RNA"/>
</dbReference>
<evidence type="ECO:0000256" key="4">
    <source>
        <dbReference type="SAM" id="Coils"/>
    </source>
</evidence>
<dbReference type="CDD" id="cd16449">
    <property type="entry name" value="RING-HC"/>
    <property type="match status" value="1"/>
</dbReference>
<evidence type="ECO:0000256" key="2">
    <source>
        <dbReference type="ARBA" id="ARBA00022771"/>
    </source>
</evidence>
<keyword evidence="4" id="KW-0175">Coiled coil</keyword>
<organism evidence="6">
    <name type="scientific">Emiliania huxleyi</name>
    <name type="common">Coccolithophore</name>
    <name type="synonym">Pontosphaera huxleyi</name>
    <dbReference type="NCBI Taxonomy" id="2903"/>
    <lineage>
        <taxon>Eukaryota</taxon>
        <taxon>Haptista</taxon>
        <taxon>Haptophyta</taxon>
        <taxon>Prymnesiophyceae</taxon>
        <taxon>Isochrysidales</taxon>
        <taxon>Noelaerhabdaceae</taxon>
        <taxon>Emiliania</taxon>
    </lineage>
</organism>
<dbReference type="InterPro" id="IPR017907">
    <property type="entry name" value="Znf_RING_CS"/>
</dbReference>
<accession>A0A7S3RMG6</accession>
<evidence type="ECO:0000256" key="3">
    <source>
        <dbReference type="ARBA" id="ARBA00022833"/>
    </source>
</evidence>
<feature type="region of interest" description="Disordered" evidence="5">
    <location>
        <begin position="203"/>
        <end position="262"/>
    </location>
</feature>
<protein>
    <recommendedName>
        <fullName evidence="7">RING-type domain-containing protein</fullName>
    </recommendedName>
</protein>
<dbReference type="PROSITE" id="PS00518">
    <property type="entry name" value="ZF_RING_1"/>
    <property type="match status" value="1"/>
</dbReference>
<sequence length="1494" mass="161332">MGSVPPSPTAAVVEECYQCKGPLGCRGGMIVQLICGHRFCHDCALDSAKNRHKGCVLCACPAALYPNTAYCPWTLLDAAPSRQKLIDLLPRAAQNDGRADVSVRALWETHSHGQRPPIVVFPAPAPPSLPPSPPAALSPPARAPAAAPSPPARAPPASSPRLMAPVSSPIARALAVVASPFRAASRAGASTFARFRRHVAAPSTPGEVELDTGPLDADFQPSPIRGPQPVRSPRPRRKSRKSLSFGDDVANPAGSDEAGGGAVEPLECAVAPAKEVRSMGAPPQRQKHQKQIVMLAPSLLSASNEEDVLKCKADTRRELEPHLQDIPGGVLFVTTDQAEYKHYQDEQQQRWARLQKSNDAAEARRDLLAAQMASAEADSRQALDDWERAGGRARLDAAEADLARLRASRSEIKDVCLLGLLHIVKNAIIGFFNVHGDAGLCDMLRRLTTKEHVDKIARVAHGYVKSDEELLYDLVLSFLAETVRFVGLERARLEELAARSSLSPLDAERLRTYDDGSLEDYMQSLAKDNATYAAWHALVVDALPILALRVAANTPNETLHRAALKELQPMFCISGQYNYSLGIPQLLRDILLLPPPLQKVYRNNFVVALEGNQGAMGMDAVVEEANLQAETHTRRVTIDNVKGQLNEMPYVSACIDSLKSNLGLTGSGVHFERAKALFGTRTQLRAQLQAQLRYELFSRMDDAEAASKPLNIFAPGRPALVPDVAQRRERGRERLAEVITAGVLNAEVGGQYRTKPHKPRHGLMKPVPTAKRKTEAKLRRELQQSNQALGLLLDGTSVMQGPLSIADFDPATQQFVPYKGTKAAARPALNGAFGGNKWKLEQQQEADGTVRTWAVPSRRVDPLAPPGASGTAPLPGAALPQRFVASVLIVDFFMLGRRIRVRDPKKITTPEQLAAAACRAAALPASKGGFQLVEWHADLEATGTIEKGVTLQARNAKNGGGCPAGRQRLKAGAPLPATIKQRSKMFAEVIGMRGQRGDLLSCFQAAFDAESRLVDQSLARPREQRLSFVGFHSEPGVRWFVGQGAAAANARDGAAASTSQARPYAEEERRIKHLEADTSIPFAAIEYAKGGHVVVCDIEDTDAQFIAPLLWAVHVYVFGETITGEVFLHITPRTVADDGATWTARKHADAAYTTEDLVNVRERVAGIIGRVELQHLQPIERVIEVTASMIFAGGDTTAFFKHLPHGRCLDLFLGYQSAVGRLASDVEMRADPEGQQVPYASCLEAGGQAFVRLLYAAGSATTNGRGTNWPKLLPGRQTKEDELRCLASLTKDGLYEKLMPSYVAKPDKLPPSNANVAKKVGRVTFRLNHWLRGALPVVNLDDLKPEDHGFMALPGSGATITPENVTFDWGTPEDLTRHIPDLQALREARKTSGKPSASDRCRAIKASNERCSNSVHPEAGTDGRAAHCCGVHRNYKGTLWSDALDGDGAPSSSADASSSDAPALTVEDVADAIAANSWAGCSDGSDEETAETEE</sequence>
<feature type="compositionally biased region" description="Pro residues" evidence="5">
    <location>
        <begin position="123"/>
        <end position="137"/>
    </location>
</feature>
<keyword evidence="3" id="KW-0862">Zinc</keyword>
<evidence type="ECO:0008006" key="7">
    <source>
        <dbReference type="Google" id="ProtNLM"/>
    </source>
</evidence>
<evidence type="ECO:0000256" key="1">
    <source>
        <dbReference type="ARBA" id="ARBA00022723"/>
    </source>
</evidence>
<dbReference type="GO" id="GO:0008270">
    <property type="term" value="F:zinc ion binding"/>
    <property type="evidence" value="ECO:0007669"/>
    <property type="project" value="UniProtKB-KW"/>
</dbReference>
<proteinExistence type="predicted"/>
<keyword evidence="1" id="KW-0479">Metal-binding</keyword>
<gene>
    <name evidence="6" type="ORF">EHUX00137_LOCUS4611</name>
</gene>
<feature type="compositionally biased region" description="Pro residues" evidence="5">
    <location>
        <begin position="147"/>
        <end position="158"/>
    </location>
</feature>
<evidence type="ECO:0000256" key="5">
    <source>
        <dbReference type="SAM" id="MobiDB-lite"/>
    </source>
</evidence>
<reference evidence="6" key="1">
    <citation type="submission" date="2021-01" db="EMBL/GenBank/DDBJ databases">
        <authorList>
            <person name="Corre E."/>
            <person name="Pelletier E."/>
            <person name="Niang G."/>
            <person name="Scheremetjew M."/>
            <person name="Finn R."/>
            <person name="Kale V."/>
            <person name="Holt S."/>
            <person name="Cochrane G."/>
            <person name="Meng A."/>
            <person name="Brown T."/>
            <person name="Cohen L."/>
        </authorList>
    </citation>
    <scope>NUCLEOTIDE SEQUENCE</scope>
    <source>
        <strain evidence="6">379</strain>
    </source>
</reference>
<feature type="coiled-coil region" evidence="4">
    <location>
        <begin position="358"/>
        <end position="415"/>
    </location>
</feature>
<name>A0A7S3RMG6_EMIHU</name>
<feature type="region of interest" description="Disordered" evidence="5">
    <location>
        <begin position="116"/>
        <end position="161"/>
    </location>
</feature>
<keyword evidence="2" id="KW-0863">Zinc-finger</keyword>
<evidence type="ECO:0000313" key="6">
    <source>
        <dbReference type="EMBL" id="CAE0528822.1"/>
    </source>
</evidence>